<dbReference type="OrthoDB" id="465670at2"/>
<sequence length="357" mass="37863">MEQARVGWQPAPMETGGCYNRHSQHQAAGGAHGLPMIGQAFAAMALSGPVVLADYGCAQGGNSLRPIAAALGCAREAVGPEPAISVVHVDQPANDFAALFTLLRDHEESYLRADPNVFASAVGRSFFGPVLPAETVDFGWCSFAAHWLSAAPVARAGHVWPHLTAPAIHARFAAQAAADWRSFLAARARELKAGGGLVVVQPGLGEGVASTFPVLMGWTQEVLAAMEEDGMLRPAERARMTILVHERRADEVRAPFADGAFAGLELVAEEAQPMPDPFWPAFVADGDAEALAGRHLGFFRAPFLPSLLAALDPARDAGFRAAFTASLESELRQRMLAAPQPLLEPMTIHAALMRKVG</sequence>
<keyword evidence="4" id="KW-1185">Reference proteome</keyword>
<protein>
    <recommendedName>
        <fullName evidence="5">SAM-dependent methyltransferase</fullName>
    </recommendedName>
</protein>
<evidence type="ECO:0000313" key="4">
    <source>
        <dbReference type="Proteomes" id="UP000006633"/>
    </source>
</evidence>
<dbReference type="InterPro" id="IPR029063">
    <property type="entry name" value="SAM-dependent_MTases_sf"/>
</dbReference>
<dbReference type="Gene3D" id="3.40.50.150">
    <property type="entry name" value="Vaccinia Virus protein VP39"/>
    <property type="match status" value="1"/>
</dbReference>
<evidence type="ECO:0000313" key="3">
    <source>
        <dbReference type="EMBL" id="ADH91734.1"/>
    </source>
</evidence>
<dbReference type="HOGENOM" id="CLU_019628_0_0_5"/>
<dbReference type="GO" id="GO:0046872">
    <property type="term" value="F:metal ion binding"/>
    <property type="evidence" value="ECO:0007669"/>
    <property type="project" value="UniProtKB-KW"/>
</dbReference>
<keyword evidence="2" id="KW-0460">Magnesium</keyword>
<dbReference type="SUPFAM" id="SSF53335">
    <property type="entry name" value="S-adenosyl-L-methionine-dependent methyltransferases"/>
    <property type="match status" value="1"/>
</dbReference>
<dbReference type="GO" id="GO:0008168">
    <property type="term" value="F:methyltransferase activity"/>
    <property type="evidence" value="ECO:0007669"/>
    <property type="project" value="InterPro"/>
</dbReference>
<dbReference type="KEGG" id="sno:Snov_4477"/>
<dbReference type="EMBL" id="CP002026">
    <property type="protein sequence ID" value="ADH91734.1"/>
    <property type="molecule type" value="Genomic_DNA"/>
</dbReference>
<dbReference type="eggNOG" id="COG2230">
    <property type="taxonomic scope" value="Bacteria"/>
</dbReference>
<dbReference type="Proteomes" id="UP000006633">
    <property type="component" value="Chromosome"/>
</dbReference>
<dbReference type="PANTHER" id="PTHR31009">
    <property type="entry name" value="S-ADENOSYL-L-METHIONINE:CARBOXYL METHYLTRANSFERASE FAMILY PROTEIN"/>
    <property type="match status" value="1"/>
</dbReference>
<dbReference type="InterPro" id="IPR005299">
    <property type="entry name" value="MeTrfase_7"/>
</dbReference>
<dbReference type="RefSeq" id="WP_013169232.1">
    <property type="nucleotide sequence ID" value="NC_014217.1"/>
</dbReference>
<proteinExistence type="predicted"/>
<organism evidence="3 4">
    <name type="scientific">Ancylobacter novellus (strain ATCC 8093 / DSM 506 / JCM 20403 / CCM 1077 / IAM 12100 / NBRC 12443 / NCIMB 10456)</name>
    <name type="common">Starkeya novella</name>
    <dbReference type="NCBI Taxonomy" id="639283"/>
    <lineage>
        <taxon>Bacteria</taxon>
        <taxon>Pseudomonadati</taxon>
        <taxon>Pseudomonadota</taxon>
        <taxon>Alphaproteobacteria</taxon>
        <taxon>Hyphomicrobiales</taxon>
        <taxon>Xanthobacteraceae</taxon>
        <taxon>Ancylobacter</taxon>
    </lineage>
</organism>
<accession>D7A3V7</accession>
<dbReference type="InterPro" id="IPR042086">
    <property type="entry name" value="MeTrfase_capping"/>
</dbReference>
<name>D7A3V7_ANCN5</name>
<dbReference type="Pfam" id="PF03492">
    <property type="entry name" value="Methyltransf_7"/>
    <property type="match status" value="1"/>
</dbReference>
<evidence type="ECO:0000256" key="1">
    <source>
        <dbReference type="ARBA" id="ARBA00022723"/>
    </source>
</evidence>
<evidence type="ECO:0008006" key="5">
    <source>
        <dbReference type="Google" id="ProtNLM"/>
    </source>
</evidence>
<reference evidence="3 4" key="1">
    <citation type="journal article" date="2012" name="Stand. Genomic Sci.">
        <title>Complete genome sequence of the facultatively chemolithoautotrophic and methylotrophic alpha Proteobacterium Starkeya novella type strain (ATCC 8093(T)).</title>
        <authorList>
            <person name="Kappler U."/>
            <person name="Davenport K."/>
            <person name="Beatson S."/>
            <person name="Lucas S."/>
            <person name="Lapidus A."/>
            <person name="Copeland A."/>
            <person name="Berry K.W."/>
            <person name="Glavina Del Rio T."/>
            <person name="Hammon N."/>
            <person name="Dalin E."/>
            <person name="Tice H."/>
            <person name="Pitluck S."/>
            <person name="Richardson P."/>
            <person name="Bruce D."/>
            <person name="Goodwin L.A."/>
            <person name="Han C."/>
            <person name="Tapia R."/>
            <person name="Detter J.C."/>
            <person name="Chang Y.J."/>
            <person name="Jeffries C.D."/>
            <person name="Land M."/>
            <person name="Hauser L."/>
            <person name="Kyrpides N.C."/>
            <person name="Goker M."/>
            <person name="Ivanova N."/>
            <person name="Klenk H.P."/>
            <person name="Woyke T."/>
        </authorList>
    </citation>
    <scope>NUCLEOTIDE SEQUENCE [LARGE SCALE GENOMIC DNA]</scope>
    <source>
        <strain evidence="4">ATCC 8093 / DSM 506 / JCM 20403 / CCM 1077 / IAM 12100 / NBRC 12443 / NCIMB 10456</strain>
    </source>
</reference>
<dbReference type="STRING" id="639283.Snov_4477"/>
<evidence type="ECO:0000256" key="2">
    <source>
        <dbReference type="ARBA" id="ARBA00022842"/>
    </source>
</evidence>
<dbReference type="AlphaFoldDB" id="D7A3V7"/>
<dbReference type="Gene3D" id="1.10.1200.270">
    <property type="entry name" value="Methyltransferase, alpha-helical capping domain"/>
    <property type="match status" value="1"/>
</dbReference>
<gene>
    <name evidence="3" type="ordered locus">Snov_4477</name>
</gene>
<keyword evidence="1" id="KW-0479">Metal-binding</keyword>